<evidence type="ECO:0000313" key="1">
    <source>
        <dbReference type="EMBL" id="EEG29224.1"/>
    </source>
</evidence>
<dbReference type="HOGENOM" id="CLU_3249608_0_0_9"/>
<keyword evidence="2" id="KW-1185">Reference proteome</keyword>
<organism evidence="1 2">
    <name type="scientific">[Clostridium] methylpentosum DSM 5476</name>
    <dbReference type="NCBI Taxonomy" id="537013"/>
    <lineage>
        <taxon>Bacteria</taxon>
        <taxon>Bacillati</taxon>
        <taxon>Bacillota</taxon>
        <taxon>Clostridia</taxon>
        <taxon>Eubacteriales</taxon>
        <taxon>Oscillospiraceae</taxon>
        <taxon>Oscillospiraceae incertae sedis</taxon>
    </lineage>
</organism>
<proteinExistence type="predicted"/>
<dbReference type="Proteomes" id="UP000003340">
    <property type="component" value="Unassembled WGS sequence"/>
</dbReference>
<gene>
    <name evidence="1" type="ORF">CLOSTMETH_03164</name>
</gene>
<comment type="caution">
    <text evidence="1">The sequence shown here is derived from an EMBL/GenBank/DDBJ whole genome shotgun (WGS) entry which is preliminary data.</text>
</comment>
<evidence type="ECO:0000313" key="2">
    <source>
        <dbReference type="Proteomes" id="UP000003340"/>
    </source>
</evidence>
<accession>C0EH19</accession>
<protein>
    <submittedName>
        <fullName evidence="1">Uncharacterized protein</fullName>
    </submittedName>
</protein>
<reference evidence="1 2" key="2">
    <citation type="submission" date="2009-02" db="EMBL/GenBank/DDBJ databases">
        <title>Draft genome sequence of Clostridium methylpentosum (DSM 5476).</title>
        <authorList>
            <person name="Sudarsanam P."/>
            <person name="Ley R."/>
            <person name="Guruge J."/>
            <person name="Turnbaugh P.J."/>
            <person name="Mahowald M."/>
            <person name="Liep D."/>
            <person name="Gordon J."/>
        </authorList>
    </citation>
    <scope>NUCLEOTIDE SEQUENCE [LARGE SCALE GENOMIC DNA]</scope>
    <source>
        <strain evidence="1 2">DSM 5476</strain>
    </source>
</reference>
<sequence length="42" mass="5147">MLSSNSGLRPDYQNFLIVQYLYYTRRFSICKRENLNKFKILL</sequence>
<dbReference type="EMBL" id="ACEC01000114">
    <property type="protein sequence ID" value="EEG29224.1"/>
    <property type="molecule type" value="Genomic_DNA"/>
</dbReference>
<name>C0EH19_9FIRM</name>
<reference evidence="1 2" key="1">
    <citation type="submission" date="2009-01" db="EMBL/GenBank/DDBJ databases">
        <authorList>
            <person name="Fulton L."/>
            <person name="Clifton S."/>
            <person name="Fulton B."/>
            <person name="Xu J."/>
            <person name="Minx P."/>
            <person name="Pepin K.H."/>
            <person name="Johnson M."/>
            <person name="Bhonagiri V."/>
            <person name="Nash W.E."/>
            <person name="Mardis E.R."/>
            <person name="Wilson R.K."/>
        </authorList>
    </citation>
    <scope>NUCLEOTIDE SEQUENCE [LARGE SCALE GENOMIC DNA]</scope>
    <source>
        <strain evidence="1 2">DSM 5476</strain>
    </source>
</reference>
<dbReference type="AlphaFoldDB" id="C0EH19"/>